<protein>
    <submittedName>
        <fullName evidence="2">Uncharacterized protein</fullName>
    </submittedName>
</protein>
<organism evidence="2 3">
    <name type="scientific">Mytilus coruscus</name>
    <name type="common">Sea mussel</name>
    <dbReference type="NCBI Taxonomy" id="42192"/>
    <lineage>
        <taxon>Eukaryota</taxon>
        <taxon>Metazoa</taxon>
        <taxon>Spiralia</taxon>
        <taxon>Lophotrochozoa</taxon>
        <taxon>Mollusca</taxon>
        <taxon>Bivalvia</taxon>
        <taxon>Autobranchia</taxon>
        <taxon>Pteriomorphia</taxon>
        <taxon>Mytilida</taxon>
        <taxon>Mytiloidea</taxon>
        <taxon>Mytilidae</taxon>
        <taxon>Mytilinae</taxon>
        <taxon>Mytilus</taxon>
    </lineage>
</organism>
<dbReference type="OrthoDB" id="6192942at2759"/>
<dbReference type="AlphaFoldDB" id="A0A6J8DH58"/>
<gene>
    <name evidence="2" type="ORF">MCOR_41393</name>
</gene>
<name>A0A6J8DH58_MYTCO</name>
<reference evidence="2 3" key="1">
    <citation type="submission" date="2020-06" db="EMBL/GenBank/DDBJ databases">
        <authorList>
            <person name="Li R."/>
            <person name="Bekaert M."/>
        </authorList>
    </citation>
    <scope>NUCLEOTIDE SEQUENCE [LARGE SCALE GENOMIC DNA]</scope>
    <source>
        <strain evidence="3">wild</strain>
    </source>
</reference>
<proteinExistence type="predicted"/>
<keyword evidence="3" id="KW-1185">Reference proteome</keyword>
<sequence>MSKFKDLFTFKEEGIADNLLYIDQFYSFIKEKVTLDDKYKINRPNFVREFKGHKEGIKYLSHGNAIAIFSAVRYIFNHLDDYRICHEIGLQISNTAFNSQSMEQTKTLFSLYKAISEFHTKQITLKLNELNSKTSRSRRIMHILRPLVLHCCSRSTEQTKTLFSLYKAISEFHTKQITLKLNKRLEMNCFNHCDLVKPLSLHHFELLQEWILDIPLDIQIILDKFINRDSFYSSGDKIAFLLSKMERLYGAFDILLNTFNKNYIAEKKIKEKATDDLCYYNTYLKRFPFNYQTTTGIADQLVNLRDCHLILMMNNLVRMTFRSDPNPGENRSGQLCTLPLTLQCLPIDSFVTDSWHTTDCLKDQNCQCKKDIKLHKEDFNNALVSLTNEETVSWERFQKLLTWGSSDLLLNADRFEKEYTNDDLSENAEVHQFEKEEYEDNLDSLVQTASLLYQTSE</sequence>
<keyword evidence="1" id="KW-0175">Coiled coil</keyword>
<feature type="coiled-coil region" evidence="1">
    <location>
        <begin position="421"/>
        <end position="448"/>
    </location>
</feature>
<evidence type="ECO:0000313" key="2">
    <source>
        <dbReference type="EMBL" id="CAC5407963.1"/>
    </source>
</evidence>
<dbReference type="Proteomes" id="UP000507470">
    <property type="component" value="Unassembled WGS sequence"/>
</dbReference>
<evidence type="ECO:0000313" key="3">
    <source>
        <dbReference type="Proteomes" id="UP000507470"/>
    </source>
</evidence>
<accession>A0A6J8DH58</accession>
<evidence type="ECO:0000256" key="1">
    <source>
        <dbReference type="SAM" id="Coils"/>
    </source>
</evidence>
<dbReference type="EMBL" id="CACVKT020007464">
    <property type="protein sequence ID" value="CAC5407963.1"/>
    <property type="molecule type" value="Genomic_DNA"/>
</dbReference>